<name>A0AAU7R2U8_9ACTN</name>
<evidence type="ECO:0008006" key="2">
    <source>
        <dbReference type="Google" id="ProtNLM"/>
    </source>
</evidence>
<organism evidence="1">
    <name type="scientific">Micromonospora sp. HUAS YX12</name>
    <dbReference type="NCBI Taxonomy" id="3156396"/>
    <lineage>
        <taxon>Bacteria</taxon>
        <taxon>Bacillati</taxon>
        <taxon>Actinomycetota</taxon>
        <taxon>Actinomycetes</taxon>
        <taxon>Micromonosporales</taxon>
        <taxon>Micromonosporaceae</taxon>
        <taxon>Micromonospora</taxon>
    </lineage>
</organism>
<accession>A0AAU7R2U8</accession>
<evidence type="ECO:0000313" key="1">
    <source>
        <dbReference type="EMBL" id="XBT82828.1"/>
    </source>
</evidence>
<protein>
    <recommendedName>
        <fullName evidence="2">BtrH N-terminal domain-containing protein</fullName>
    </recommendedName>
</protein>
<dbReference type="RefSeq" id="WP_349879204.1">
    <property type="nucleotide sequence ID" value="NZ_CP157974.1"/>
</dbReference>
<sequence>MGDDTAIYLPVGDPLAFGYQFYAFPLAIQAADSRTADWVLSNFIQVEFDRRGQECDVPFSFYLYDYAISPWLEVVRGTRRWYSSSTMCDVIREGLTKGYYAYTIVDEYHIPNRESSGIEHFPHDILVHGFDHSTDSFTVLGFDQRMHFRSTSVGGAEFAKAYARLDGPDMENAPVLFYRLRNQPDFGYQPITYELNLELIRRTIDEYLRSWDTSRHFEALRRPRDCAYGLECYTLLENYLRSYATGQNPYDIRHLHVLWEHKRLMTARVRRIGEVSRPLPDLEAAAERIESMSFALRNAMIRNHIRGERQDFLDNAVGMLDRIRSAEEAMLRTLLARLPDGGPAPERARARIGGR</sequence>
<gene>
    <name evidence="1" type="ORF">ABIH81_04865</name>
</gene>
<dbReference type="EMBL" id="CP157974">
    <property type="protein sequence ID" value="XBT82828.1"/>
    <property type="molecule type" value="Genomic_DNA"/>
</dbReference>
<reference evidence="1" key="1">
    <citation type="submission" date="2024-06" db="EMBL/GenBank/DDBJ databases">
        <title>Micromonospora sp. strain HUAS YX12 genome sequences.</title>
        <authorList>
            <person name="Mo P."/>
        </authorList>
    </citation>
    <scope>NUCLEOTIDE SEQUENCE</scope>
    <source>
        <strain evidence="1">HUAS YX12</strain>
    </source>
</reference>
<proteinExistence type="predicted"/>
<dbReference type="AlphaFoldDB" id="A0AAU7R2U8"/>